<feature type="region of interest" description="Disordered" evidence="7">
    <location>
        <begin position="203"/>
        <end position="244"/>
    </location>
</feature>
<accession>A0ABM1BW65</accession>
<evidence type="ECO:0000256" key="7">
    <source>
        <dbReference type="SAM" id="MobiDB-lite"/>
    </source>
</evidence>
<name>A0ABM1BW65_LIMPO</name>
<dbReference type="Gene3D" id="1.10.30.10">
    <property type="entry name" value="High mobility group box domain"/>
    <property type="match status" value="1"/>
</dbReference>
<dbReference type="RefSeq" id="XP_013789847.1">
    <property type="nucleotide sequence ID" value="XM_013934393.2"/>
</dbReference>
<dbReference type="PROSITE" id="PS50118">
    <property type="entry name" value="HMG_BOX_2"/>
    <property type="match status" value="1"/>
</dbReference>
<dbReference type="SMART" id="SM00398">
    <property type="entry name" value="HMG"/>
    <property type="match status" value="1"/>
</dbReference>
<dbReference type="InterPro" id="IPR022151">
    <property type="entry name" value="Sox_N"/>
</dbReference>
<evidence type="ECO:0000313" key="10">
    <source>
        <dbReference type="RefSeq" id="XP_013789847.1"/>
    </source>
</evidence>
<keyword evidence="9" id="KW-1185">Reference proteome</keyword>
<sequence length="519" mass="57790">MSKCQVSSDFRSCDFSIASENHTGVDGKDQSEFDNKRSVLDFEETGDSSQDSNNETGRFPPSICDAVSRVFQGYHWRLVPTPSRLSSSDKRKCHVKRPMNAFMVWAQAARRKLADQYPHLHNAELSKTLGRLWRQLGDEEKRPFVEEAERLRVIHKKKHPDYKYQPRRRKPMKSINIPSVEPIYTVQGATVLFRSVKLEKENPLSGRCHEAPSPQETFSPSSTGPLTPPATPNQGESTVRGKGRFGNLSTNINITKQGQQESQPIDFSHVDVGQLSTEAIDNFDESELDQYLTGQNCPIVSSRIIHSNQSSSSSKGVGNTYSSSLVPRLLPTMSSLHMMKTENCRVKPYLSRNTFNDHAFKGTSTRRSSTAIIKNGVTPVPSCNVIKTYPSTSSLIGCSYTNTDSSYSSGAQEDSIKLQELSPIVKTRQRTSISVAVETAADLQNMKTQCNFSEEDSLNVSQNGYDGLPPLSPTNTSVYSYSNNVQTLMGLNYQRATSSGVRAKYRETEICGEPWSTYA</sequence>
<feature type="DNA-binding region" description="HMG box" evidence="6">
    <location>
        <begin position="95"/>
        <end position="163"/>
    </location>
</feature>
<dbReference type="GeneID" id="106473714"/>
<dbReference type="Pfam" id="PF00505">
    <property type="entry name" value="HMG_box"/>
    <property type="match status" value="1"/>
</dbReference>
<feature type="compositionally biased region" description="Basic and acidic residues" evidence="7">
    <location>
        <begin position="23"/>
        <end position="40"/>
    </location>
</feature>
<evidence type="ECO:0000256" key="4">
    <source>
        <dbReference type="ARBA" id="ARBA00023163"/>
    </source>
</evidence>
<evidence type="ECO:0000256" key="2">
    <source>
        <dbReference type="ARBA" id="ARBA00023015"/>
    </source>
</evidence>
<dbReference type="Pfam" id="PF12444">
    <property type="entry name" value="Sox_N"/>
    <property type="match status" value="1"/>
</dbReference>
<feature type="region of interest" description="Disordered" evidence="7">
    <location>
        <begin position="19"/>
        <end position="59"/>
    </location>
</feature>
<dbReference type="PANTHER" id="PTHR45803">
    <property type="entry name" value="SOX100B"/>
    <property type="match status" value="1"/>
</dbReference>
<evidence type="ECO:0000256" key="3">
    <source>
        <dbReference type="ARBA" id="ARBA00023125"/>
    </source>
</evidence>
<evidence type="ECO:0000259" key="8">
    <source>
        <dbReference type="PROSITE" id="PS50118"/>
    </source>
</evidence>
<dbReference type="CDD" id="cd22031">
    <property type="entry name" value="HMG-box_SoxE"/>
    <property type="match status" value="1"/>
</dbReference>
<comment type="subcellular location">
    <subcellularLocation>
        <location evidence="1">Nucleus</location>
    </subcellularLocation>
</comment>
<dbReference type="InterPro" id="IPR009071">
    <property type="entry name" value="HMG_box_dom"/>
</dbReference>
<gene>
    <name evidence="10" type="primary">LOC106473714</name>
</gene>
<evidence type="ECO:0000256" key="1">
    <source>
        <dbReference type="ARBA" id="ARBA00004123"/>
    </source>
</evidence>
<organism evidence="9 10">
    <name type="scientific">Limulus polyphemus</name>
    <name type="common">Atlantic horseshoe crab</name>
    <dbReference type="NCBI Taxonomy" id="6850"/>
    <lineage>
        <taxon>Eukaryota</taxon>
        <taxon>Metazoa</taxon>
        <taxon>Ecdysozoa</taxon>
        <taxon>Arthropoda</taxon>
        <taxon>Chelicerata</taxon>
        <taxon>Merostomata</taxon>
        <taxon>Xiphosura</taxon>
        <taxon>Limulidae</taxon>
        <taxon>Limulus</taxon>
    </lineage>
</organism>
<keyword evidence="3 6" id="KW-0238">DNA-binding</keyword>
<keyword evidence="5 6" id="KW-0539">Nucleus</keyword>
<evidence type="ECO:0000256" key="6">
    <source>
        <dbReference type="PROSITE-ProRule" id="PRU00267"/>
    </source>
</evidence>
<dbReference type="InterPro" id="IPR050917">
    <property type="entry name" value="SOX_TF"/>
</dbReference>
<evidence type="ECO:0000313" key="9">
    <source>
        <dbReference type="Proteomes" id="UP000694941"/>
    </source>
</evidence>
<dbReference type="PANTHER" id="PTHR45803:SF5">
    <property type="entry name" value="SOX100B"/>
    <property type="match status" value="1"/>
</dbReference>
<keyword evidence="2" id="KW-0805">Transcription regulation</keyword>
<feature type="domain" description="HMG box" evidence="8">
    <location>
        <begin position="95"/>
        <end position="163"/>
    </location>
</feature>
<reference evidence="10" key="1">
    <citation type="submission" date="2025-08" db="UniProtKB">
        <authorList>
            <consortium name="RefSeq"/>
        </authorList>
    </citation>
    <scope>IDENTIFICATION</scope>
    <source>
        <tissue evidence="10">Muscle</tissue>
    </source>
</reference>
<evidence type="ECO:0000256" key="5">
    <source>
        <dbReference type="ARBA" id="ARBA00023242"/>
    </source>
</evidence>
<keyword evidence="4" id="KW-0804">Transcription</keyword>
<feature type="compositionally biased region" description="Polar residues" evidence="7">
    <location>
        <begin position="214"/>
        <end position="225"/>
    </location>
</feature>
<dbReference type="Proteomes" id="UP000694941">
    <property type="component" value="Unplaced"/>
</dbReference>
<feature type="compositionally biased region" description="Polar residues" evidence="7">
    <location>
        <begin position="47"/>
        <end position="56"/>
    </location>
</feature>
<protein>
    <submittedName>
        <fullName evidence="10">Transcription factor Sox-9-B-like</fullName>
    </submittedName>
</protein>
<proteinExistence type="predicted"/>
<dbReference type="InterPro" id="IPR036910">
    <property type="entry name" value="HMG_box_dom_sf"/>
</dbReference>
<dbReference type="SUPFAM" id="SSF47095">
    <property type="entry name" value="HMG-box"/>
    <property type="match status" value="1"/>
</dbReference>